<dbReference type="CDD" id="cd04301">
    <property type="entry name" value="NAT_SF"/>
    <property type="match status" value="1"/>
</dbReference>
<proteinExistence type="predicted"/>
<evidence type="ECO:0000259" key="1">
    <source>
        <dbReference type="PROSITE" id="PS51186"/>
    </source>
</evidence>
<dbReference type="PROSITE" id="PS51186">
    <property type="entry name" value="GNAT"/>
    <property type="match status" value="1"/>
</dbReference>
<organism evidence="2 3">
    <name type="scientific">Streptomyces luteolus</name>
    <dbReference type="NCBI Taxonomy" id="3043615"/>
    <lineage>
        <taxon>Bacteria</taxon>
        <taxon>Bacillati</taxon>
        <taxon>Actinomycetota</taxon>
        <taxon>Actinomycetes</taxon>
        <taxon>Kitasatosporales</taxon>
        <taxon>Streptomycetaceae</taxon>
        <taxon>Streptomyces</taxon>
    </lineage>
</organism>
<dbReference type="Gene3D" id="3.40.630.30">
    <property type="match status" value="1"/>
</dbReference>
<dbReference type="EMBL" id="JASCIS010000044">
    <property type="protein sequence ID" value="MDI3422887.1"/>
    <property type="molecule type" value="Genomic_DNA"/>
</dbReference>
<sequence length="149" mass="16042">MRSPQPLETVDVVPGSPRMRDDVRPLLCALRPALTEDAFDRFAVEAYGQGLVFTAAYGADGACAAVATHRTLATSRGRILQVDDLVTDAGRRSGGVGARLFDVLVERARAAGCDGVELDSGVTNVAAHRFYHARRMSIAALHFRFDVRA</sequence>
<dbReference type="Proteomes" id="UP001237105">
    <property type="component" value="Unassembled WGS sequence"/>
</dbReference>
<dbReference type="InterPro" id="IPR016181">
    <property type="entry name" value="Acyl_CoA_acyltransferase"/>
</dbReference>
<dbReference type="InterPro" id="IPR000182">
    <property type="entry name" value="GNAT_dom"/>
</dbReference>
<evidence type="ECO:0000313" key="3">
    <source>
        <dbReference type="Proteomes" id="UP001237105"/>
    </source>
</evidence>
<reference evidence="2 3" key="1">
    <citation type="submission" date="2023-05" db="EMBL/GenBank/DDBJ databases">
        <title>Draft genome sequence of Streptomyces sp. B-S-A12 isolated from a cave soil in Thailand.</title>
        <authorList>
            <person name="Chamroensaksri N."/>
            <person name="Muangham S."/>
        </authorList>
    </citation>
    <scope>NUCLEOTIDE SEQUENCE [LARGE SCALE GENOMIC DNA]</scope>
    <source>
        <strain evidence="2 3">B-S-A12</strain>
    </source>
</reference>
<protein>
    <submittedName>
        <fullName evidence="2">GNAT family N-acetyltransferase</fullName>
    </submittedName>
</protein>
<keyword evidence="3" id="KW-1185">Reference proteome</keyword>
<dbReference type="RefSeq" id="WP_282538741.1">
    <property type="nucleotide sequence ID" value="NZ_JASCIS010000044.1"/>
</dbReference>
<accession>A0ABT6T4T5</accession>
<evidence type="ECO:0000313" key="2">
    <source>
        <dbReference type="EMBL" id="MDI3422887.1"/>
    </source>
</evidence>
<gene>
    <name evidence="2" type="ORF">QIT00_30835</name>
</gene>
<dbReference type="Pfam" id="PF00583">
    <property type="entry name" value="Acetyltransf_1"/>
    <property type="match status" value="1"/>
</dbReference>
<name>A0ABT6T4T5_9ACTN</name>
<dbReference type="SUPFAM" id="SSF55729">
    <property type="entry name" value="Acyl-CoA N-acyltransferases (Nat)"/>
    <property type="match status" value="1"/>
</dbReference>
<feature type="domain" description="N-acetyltransferase" evidence="1">
    <location>
        <begin position="10"/>
        <end position="149"/>
    </location>
</feature>
<comment type="caution">
    <text evidence="2">The sequence shown here is derived from an EMBL/GenBank/DDBJ whole genome shotgun (WGS) entry which is preliminary data.</text>
</comment>